<evidence type="ECO:0000313" key="9">
    <source>
        <dbReference type="Proteomes" id="UP000076717"/>
    </source>
</evidence>
<feature type="region of interest" description="Disordered" evidence="6">
    <location>
        <begin position="195"/>
        <end position="240"/>
    </location>
</feature>
<keyword evidence="4 7" id="KW-1133">Transmembrane helix</keyword>
<organism evidence="8 9">
    <name type="scientific">Rathayibacter tanaceti</name>
    <dbReference type="NCBI Taxonomy" id="1671680"/>
    <lineage>
        <taxon>Bacteria</taxon>
        <taxon>Bacillati</taxon>
        <taxon>Actinomycetota</taxon>
        <taxon>Actinomycetes</taxon>
        <taxon>Micrococcales</taxon>
        <taxon>Microbacteriaceae</taxon>
        <taxon>Rathayibacter</taxon>
    </lineage>
</organism>
<keyword evidence="2" id="KW-1003">Cell membrane</keyword>
<feature type="transmembrane region" description="Helical" evidence="7">
    <location>
        <begin position="102"/>
        <end position="133"/>
    </location>
</feature>
<dbReference type="Gene3D" id="1.20.1250.20">
    <property type="entry name" value="MFS general substrate transporter like domains"/>
    <property type="match status" value="1"/>
</dbReference>
<gene>
    <name evidence="8" type="ORF">ACH61_02084</name>
</gene>
<feature type="transmembrane region" description="Helical" evidence="7">
    <location>
        <begin position="153"/>
        <end position="174"/>
    </location>
</feature>
<protein>
    <recommendedName>
        <fullName evidence="10">Enterobactin exporter EntS</fullName>
    </recommendedName>
</protein>
<name>A0A166HKW0_9MICO</name>
<evidence type="ECO:0008006" key="10">
    <source>
        <dbReference type="Google" id="ProtNLM"/>
    </source>
</evidence>
<feature type="transmembrane region" description="Helical" evidence="7">
    <location>
        <begin position="13"/>
        <end position="33"/>
    </location>
</feature>
<feature type="compositionally biased region" description="Low complexity" evidence="6">
    <location>
        <begin position="204"/>
        <end position="221"/>
    </location>
</feature>
<evidence type="ECO:0000256" key="5">
    <source>
        <dbReference type="ARBA" id="ARBA00023136"/>
    </source>
</evidence>
<dbReference type="SUPFAM" id="SSF103473">
    <property type="entry name" value="MFS general substrate transporter"/>
    <property type="match status" value="1"/>
</dbReference>
<evidence type="ECO:0000313" key="8">
    <source>
        <dbReference type="EMBL" id="KZX20792.1"/>
    </source>
</evidence>
<dbReference type="GO" id="GO:0005886">
    <property type="term" value="C:plasma membrane"/>
    <property type="evidence" value="ECO:0007669"/>
    <property type="project" value="UniProtKB-SubCell"/>
</dbReference>
<evidence type="ECO:0000256" key="2">
    <source>
        <dbReference type="ARBA" id="ARBA00022475"/>
    </source>
</evidence>
<keyword evidence="3 7" id="KW-0812">Transmembrane</keyword>
<dbReference type="PANTHER" id="PTHR23513">
    <property type="entry name" value="INTEGRAL MEMBRANE EFFLUX PROTEIN-RELATED"/>
    <property type="match status" value="1"/>
</dbReference>
<evidence type="ECO:0000256" key="4">
    <source>
        <dbReference type="ARBA" id="ARBA00022989"/>
    </source>
</evidence>
<evidence type="ECO:0000256" key="7">
    <source>
        <dbReference type="SAM" id="Phobius"/>
    </source>
</evidence>
<dbReference type="PATRIC" id="fig|1671680.3.peg.2221"/>
<dbReference type="InterPro" id="IPR036259">
    <property type="entry name" value="MFS_trans_sf"/>
</dbReference>
<evidence type="ECO:0000256" key="3">
    <source>
        <dbReference type="ARBA" id="ARBA00022692"/>
    </source>
</evidence>
<comment type="subcellular location">
    <subcellularLocation>
        <location evidence="1">Cell membrane</location>
        <topology evidence="1">Multi-pass membrane protein</topology>
    </subcellularLocation>
</comment>
<keyword evidence="5 7" id="KW-0472">Membrane</keyword>
<accession>A0A166HKW0</accession>
<evidence type="ECO:0000256" key="6">
    <source>
        <dbReference type="SAM" id="MobiDB-lite"/>
    </source>
</evidence>
<evidence type="ECO:0000256" key="1">
    <source>
        <dbReference type="ARBA" id="ARBA00004651"/>
    </source>
</evidence>
<comment type="caution">
    <text evidence="8">The sequence shown here is derived from an EMBL/GenBank/DDBJ whole genome shotgun (WGS) entry which is preliminary data.</text>
</comment>
<keyword evidence="9" id="KW-1185">Reference proteome</keyword>
<feature type="transmembrane region" description="Helical" evidence="7">
    <location>
        <begin position="65"/>
        <end position="82"/>
    </location>
</feature>
<dbReference type="PANTHER" id="PTHR23513:SF6">
    <property type="entry name" value="MAJOR FACILITATOR SUPERFAMILY ASSOCIATED DOMAIN-CONTAINING PROTEIN"/>
    <property type="match status" value="1"/>
</dbReference>
<dbReference type="AlphaFoldDB" id="A0A166HKW0"/>
<reference evidence="8 9" key="1">
    <citation type="submission" date="2015-08" db="EMBL/GenBank/DDBJ databases">
        <title>Draft Genome Sequence of Rathayibacter sp. Strain VKM Ac-2596 Isolated from Leaf Gall Induced by Plant-Parasitic Nematodes.</title>
        <authorList>
            <person name="Vasilenko O.V."/>
            <person name="Starodumova I.P."/>
            <person name="Tarlachkov S.V."/>
            <person name="Dorofeeva L.V."/>
            <person name="Evtushenko L.I."/>
        </authorList>
    </citation>
    <scope>NUCLEOTIDE SEQUENCE [LARGE SCALE GENOMIC DNA]</scope>
    <source>
        <strain evidence="8 9">VKM Ac-2596</strain>
    </source>
</reference>
<dbReference type="EMBL" id="LIIN01000072">
    <property type="protein sequence ID" value="KZX20792.1"/>
    <property type="molecule type" value="Genomic_DNA"/>
</dbReference>
<feature type="transmembrane region" description="Helical" evidence="7">
    <location>
        <begin position="40"/>
        <end position="59"/>
    </location>
</feature>
<proteinExistence type="predicted"/>
<sequence>MDPYGLELFPVELWGVVLGVTATGFVIGGLLVARFGLGRNPIRTMLLLVAAMGLIGAVFTLRDWWWLYAGGIWIYMTLIPAVEASEQTVIQKVVPFETQGRVFGFAAAFESAAAPVTAFLIAPIAEFALIPYMESPAGRSAFGGLLGDGVGRGIALVFLVGGVIMILAAGAALFTRSYRVISVQYLREGLPVGGPAESDTAVSGAADPGAADPDPAEPGAATGLSADTPASQESTADRRA</sequence>
<dbReference type="Proteomes" id="UP000076717">
    <property type="component" value="Unassembled WGS sequence"/>
</dbReference>